<accession>C4XFN9</accession>
<gene>
    <name evidence="1" type="ordered locus">MBIO_0696</name>
</gene>
<evidence type="ECO:0000313" key="1">
    <source>
        <dbReference type="EMBL" id="BAH69961.1"/>
    </source>
</evidence>
<dbReference type="EMBL" id="AP009608">
    <property type="protein sequence ID" value="BAH69961.1"/>
    <property type="molecule type" value="Genomic_DNA"/>
</dbReference>
<proteinExistence type="predicted"/>
<protein>
    <submittedName>
        <fullName evidence="1">Uncharacterized protein</fullName>
    </submittedName>
</protein>
<evidence type="ECO:0000313" key="2">
    <source>
        <dbReference type="Proteomes" id="UP000006810"/>
    </source>
</evidence>
<name>C4XFN9_MYCFP</name>
<dbReference type="AlphaFoldDB" id="C4XFN9"/>
<keyword evidence="2" id="KW-1185">Reference proteome</keyword>
<dbReference type="HOGENOM" id="CLU_2465707_0_0_14"/>
<dbReference type="KEGG" id="mfp:MBIO_0696"/>
<sequence>MVMSQNNNSSSFTNHQCIRNGNIQNKVQNEEHIIETIELYSTEDMKNSNAFKLYKKSLDFAMSNNNDKVNNIAIIGSQDGQNQNVIETYK</sequence>
<dbReference type="Proteomes" id="UP000006810">
    <property type="component" value="Chromosome"/>
</dbReference>
<reference evidence="1 2" key="1">
    <citation type="journal article" date="2009" name="Curr. Microbiol.">
        <title>Molecular cloning and expression of a novel cholinephosphotransferase involved in glycoglycerophospholipid biosynthesis of Mycoplasma fermentans.</title>
        <authorList>
            <person name="Ishida N."/>
            <person name="Irikura D."/>
            <person name="Matsuda K."/>
            <person name="Sato S."/>
            <person name="Asano K."/>
        </authorList>
    </citation>
    <scope>NUCLEOTIDE SEQUENCE [LARGE SCALE GENOMIC DNA]</scope>
    <source>
        <strain evidence="2">ATCC 19989 / NBRC 14854 / NCTC 10117 / PG18</strain>
    </source>
</reference>
<dbReference type="PATRIC" id="fig|496833.3.peg.289"/>
<organism evidence="1 2">
    <name type="scientific">Mycoplasmopsis fermentans (strain ATCC 19989 / NBRC 14854 / NCTC 10117 / PG18)</name>
    <name type="common">Mycoplasma fermentans</name>
    <dbReference type="NCBI Taxonomy" id="496833"/>
    <lineage>
        <taxon>Bacteria</taxon>
        <taxon>Bacillati</taxon>
        <taxon>Mycoplasmatota</taxon>
        <taxon>Mycoplasmoidales</taxon>
        <taxon>Metamycoplasmataceae</taxon>
        <taxon>Mycoplasmopsis</taxon>
    </lineage>
</organism>